<proteinExistence type="predicted"/>
<evidence type="ECO:0000313" key="2">
    <source>
        <dbReference type="Proteomes" id="UP000000841"/>
    </source>
</evidence>
<organism evidence="1 2">
    <name type="scientific">Saccharomonospora viridis (strain ATCC 15386 / DSM 43017 / JCM 3036 / CCUG 5913 / NBRC 12207 / NCIMB 9602 / P101)</name>
    <name type="common">Thermoactinomyces viridis</name>
    <dbReference type="NCBI Taxonomy" id="471857"/>
    <lineage>
        <taxon>Bacteria</taxon>
        <taxon>Bacillati</taxon>
        <taxon>Actinomycetota</taxon>
        <taxon>Actinomycetes</taxon>
        <taxon>Pseudonocardiales</taxon>
        <taxon>Pseudonocardiaceae</taxon>
        <taxon>Saccharomonospora</taxon>
    </lineage>
</organism>
<dbReference type="EMBL" id="CP001683">
    <property type="protein sequence ID" value="ACU96842.1"/>
    <property type="molecule type" value="Genomic_DNA"/>
</dbReference>
<gene>
    <name evidence="1" type="ordered locus">Svir_18190</name>
</gene>
<dbReference type="Proteomes" id="UP000000841">
    <property type="component" value="Chromosome"/>
</dbReference>
<dbReference type="AlphaFoldDB" id="C7MU63"/>
<dbReference type="HOGENOM" id="CLU_2702608_0_0_11"/>
<dbReference type="KEGG" id="svi:Svir_18190"/>
<evidence type="ECO:0000313" key="1">
    <source>
        <dbReference type="EMBL" id="ACU96842.1"/>
    </source>
</evidence>
<name>C7MU63_SACVD</name>
<protein>
    <submittedName>
        <fullName evidence="1">Uncharacterized protein</fullName>
    </submittedName>
</protein>
<accession>C7MU63</accession>
<reference evidence="1 2" key="1">
    <citation type="journal article" date="2009" name="Stand. Genomic Sci.">
        <title>Complete genome sequence of Saccharomonospora viridis type strain (P101).</title>
        <authorList>
            <person name="Pati A."/>
            <person name="Sikorski J."/>
            <person name="Nolan M."/>
            <person name="Lapidus A."/>
            <person name="Copeland A."/>
            <person name="Glavina Del Rio T."/>
            <person name="Lucas S."/>
            <person name="Chen F."/>
            <person name="Tice H."/>
            <person name="Pitluck S."/>
            <person name="Cheng J.F."/>
            <person name="Chertkov O."/>
            <person name="Brettin T."/>
            <person name="Han C."/>
            <person name="Detter J.C."/>
            <person name="Kuske C."/>
            <person name="Bruce D."/>
            <person name="Goodwin L."/>
            <person name="Chain P."/>
            <person name="D'haeseleer P."/>
            <person name="Chen A."/>
            <person name="Palaniappan K."/>
            <person name="Ivanova N."/>
            <person name="Mavromatis K."/>
            <person name="Mikhailova N."/>
            <person name="Rohde M."/>
            <person name="Tindall B.J."/>
            <person name="Goker M."/>
            <person name="Bristow J."/>
            <person name="Eisen J.A."/>
            <person name="Markowitz V."/>
            <person name="Hugenholtz P."/>
            <person name="Kyrpides N.C."/>
            <person name="Klenk H.P."/>
        </authorList>
    </citation>
    <scope>NUCLEOTIDE SEQUENCE [LARGE SCALE GENOMIC DNA]</scope>
    <source>
        <strain evidence="2">ATCC 15386 / DSM 43017 / JCM 3036 / NBRC 12207 / P101</strain>
    </source>
</reference>
<keyword evidence="2" id="KW-1185">Reference proteome</keyword>
<sequence>MAVREVLRGCGDVGEFNAFDALVTDGDATNTYGPLNRLITTSGRALTYAGTGVKAISDEQADYSYTPDGVPLG</sequence>
<dbReference type="RefSeq" id="WP_015786155.1">
    <property type="nucleotide sequence ID" value="NC_013159.1"/>
</dbReference>